<dbReference type="PIRSF" id="PIRSF029256">
    <property type="entry name" value="SpoU_TrmH_prd"/>
    <property type="match status" value="1"/>
</dbReference>
<sequence>MHIALFQPDIPGNTGTILRLAACLESVVHIIEPAGFDLSDKALKRAGMDYLEKAALRRHLNWNMFEEWRGTEERRLVLFTTKSATPYVSFDFRPRDILLFGSESSGAPDFVHQAADMRLTIPMIPEARSLNLALSVAMVAGEFRRQNPLAPCGRFLADRE</sequence>
<feature type="binding site" evidence="6 7">
    <location>
        <position position="129"/>
    </location>
    <ligand>
        <name>S-adenosyl-L-methionine</name>
        <dbReference type="ChEBI" id="CHEBI:59789"/>
    </ligand>
</feature>
<dbReference type="RefSeq" id="WP_131567341.1">
    <property type="nucleotide sequence ID" value="NZ_JAINFK010000004.1"/>
</dbReference>
<evidence type="ECO:0000256" key="3">
    <source>
        <dbReference type="ARBA" id="ARBA00022679"/>
    </source>
</evidence>
<dbReference type="Pfam" id="PF00588">
    <property type="entry name" value="SpoU_methylase"/>
    <property type="match status" value="1"/>
</dbReference>
<comment type="subcellular location">
    <subcellularLocation>
        <location evidence="6">Cytoplasm</location>
    </subcellularLocation>
</comment>
<dbReference type="EC" id="2.1.1.207" evidence="6"/>
<dbReference type="GO" id="GO:0005737">
    <property type="term" value="C:cytoplasm"/>
    <property type="evidence" value="ECO:0007669"/>
    <property type="project" value="UniProtKB-SubCell"/>
</dbReference>
<evidence type="ECO:0000256" key="6">
    <source>
        <dbReference type="HAMAP-Rule" id="MF_01885"/>
    </source>
</evidence>
<feature type="binding site" evidence="6 7">
    <location>
        <position position="101"/>
    </location>
    <ligand>
        <name>S-adenosyl-L-methionine</name>
        <dbReference type="ChEBI" id="CHEBI:59789"/>
    </ligand>
</feature>
<accession>A0A4R0PCY9</accession>
<dbReference type="SUPFAM" id="SSF75217">
    <property type="entry name" value="alpha/beta knot"/>
    <property type="match status" value="1"/>
</dbReference>
<evidence type="ECO:0000259" key="8">
    <source>
        <dbReference type="Pfam" id="PF00588"/>
    </source>
</evidence>
<proteinExistence type="inferred from homology"/>
<dbReference type="AlphaFoldDB" id="A0A4R0PCY9"/>
<evidence type="ECO:0000256" key="2">
    <source>
        <dbReference type="ARBA" id="ARBA00022603"/>
    </source>
</evidence>
<dbReference type="GO" id="GO:0141102">
    <property type="term" value="F:tRNA (5-carboxymethylaminomethyluridine(34)-2'-O)-methyltransferase activity"/>
    <property type="evidence" value="ECO:0007669"/>
    <property type="project" value="RHEA"/>
</dbReference>
<evidence type="ECO:0000256" key="5">
    <source>
        <dbReference type="ARBA" id="ARBA00022694"/>
    </source>
</evidence>
<keyword evidence="1 6" id="KW-0963">Cytoplasm</keyword>
<protein>
    <recommendedName>
        <fullName evidence="6">tRNA (cytidine(34)-2'-O)-methyltransferase</fullName>
        <ecNumber evidence="6">2.1.1.207</ecNumber>
    </recommendedName>
    <alternativeName>
        <fullName evidence="6">tRNA (cytidine/uridine-2'-O-)-methyltransferase TrmL</fullName>
    </alternativeName>
</protein>
<reference evidence="9 10" key="1">
    <citation type="journal article" date="2015" name="Antonie Van Leeuwenhoek">
        <title>Oricola cellulosilytica gen. nov., sp. nov., a cellulose-degrading bacterium of the family Phyllobacteriaceae isolated from surface seashore water, and emended descriptions of Mesorhizobium loti and Phyllobacterium myrsinacearum.</title>
        <authorList>
            <person name="Hameed A."/>
            <person name="Shahina M."/>
            <person name="Lai W.A."/>
            <person name="Lin S.Y."/>
            <person name="Young L.S."/>
            <person name="Liu Y.C."/>
            <person name="Hsu Y.H."/>
            <person name="Young C.C."/>
        </authorList>
    </citation>
    <scope>NUCLEOTIDE SEQUENCE [LARGE SCALE GENOMIC DNA]</scope>
    <source>
        <strain evidence="9 10">KCTC 52183</strain>
    </source>
</reference>
<comment type="subunit">
    <text evidence="6">Homodimer.</text>
</comment>
<evidence type="ECO:0000313" key="9">
    <source>
        <dbReference type="EMBL" id="TCD15341.1"/>
    </source>
</evidence>
<comment type="catalytic activity">
    <reaction evidence="6">
        <text>5-carboxymethylaminomethyluridine(34) in tRNA(Leu) + S-adenosyl-L-methionine = 5-carboxymethylaminomethyl-2'-O-methyluridine(34) in tRNA(Leu) + S-adenosyl-L-homocysteine + H(+)</text>
        <dbReference type="Rhea" id="RHEA:43088"/>
        <dbReference type="Rhea" id="RHEA-COMP:10333"/>
        <dbReference type="Rhea" id="RHEA-COMP:10334"/>
        <dbReference type="ChEBI" id="CHEBI:15378"/>
        <dbReference type="ChEBI" id="CHEBI:57856"/>
        <dbReference type="ChEBI" id="CHEBI:59789"/>
        <dbReference type="ChEBI" id="CHEBI:74508"/>
        <dbReference type="ChEBI" id="CHEBI:74511"/>
        <dbReference type="EC" id="2.1.1.207"/>
    </reaction>
</comment>
<comment type="catalytic activity">
    <reaction evidence="6">
        <text>cytidine(34) in tRNA + S-adenosyl-L-methionine = 2'-O-methylcytidine(34) in tRNA + S-adenosyl-L-homocysteine + H(+)</text>
        <dbReference type="Rhea" id="RHEA:43084"/>
        <dbReference type="Rhea" id="RHEA-COMP:10331"/>
        <dbReference type="Rhea" id="RHEA-COMP:10332"/>
        <dbReference type="ChEBI" id="CHEBI:15378"/>
        <dbReference type="ChEBI" id="CHEBI:57856"/>
        <dbReference type="ChEBI" id="CHEBI:59789"/>
        <dbReference type="ChEBI" id="CHEBI:74495"/>
        <dbReference type="ChEBI" id="CHEBI:82748"/>
        <dbReference type="EC" id="2.1.1.207"/>
    </reaction>
</comment>
<evidence type="ECO:0000256" key="7">
    <source>
        <dbReference type="PIRSR" id="PIRSR029256-1"/>
    </source>
</evidence>
<comment type="function">
    <text evidence="6">Methylates the ribose at the nucleotide 34 wobble position in the two leucyl isoacceptors tRNA(Leu)(CmAA) and tRNA(Leu)(cmnm5UmAA). Catalyzes the methyl transfer from S-adenosyl-L-methionine to the 2'-OH of the wobble nucleotide.</text>
</comment>
<dbReference type="HAMAP" id="MF_01885">
    <property type="entry name" value="tRNA_methyltr_TrmL"/>
    <property type="match status" value="1"/>
</dbReference>
<name>A0A4R0PCY9_9HYPH</name>
<dbReference type="GO" id="GO:0002130">
    <property type="term" value="P:wobble position ribose methylation"/>
    <property type="evidence" value="ECO:0007669"/>
    <property type="project" value="TreeGrafter"/>
</dbReference>
<feature type="binding site" evidence="6 7">
    <location>
        <position position="121"/>
    </location>
    <ligand>
        <name>S-adenosyl-L-methionine</name>
        <dbReference type="ChEBI" id="CHEBI:59789"/>
    </ligand>
</feature>
<dbReference type="OrthoDB" id="9789043at2"/>
<keyword evidence="5 6" id="KW-0819">tRNA processing</keyword>
<keyword evidence="4 6" id="KW-0949">S-adenosyl-L-methionine</keyword>
<dbReference type="CDD" id="cd18094">
    <property type="entry name" value="SpoU-like_TrmL"/>
    <property type="match status" value="1"/>
</dbReference>
<dbReference type="InterPro" id="IPR001537">
    <property type="entry name" value="SpoU_MeTrfase"/>
</dbReference>
<comment type="caution">
    <text evidence="9">The sequence shown here is derived from an EMBL/GenBank/DDBJ whole genome shotgun (WGS) entry which is preliminary data.</text>
</comment>
<feature type="domain" description="tRNA/rRNA methyltransferase SpoU type" evidence="8">
    <location>
        <begin position="2"/>
        <end position="139"/>
    </location>
</feature>
<dbReference type="PANTHER" id="PTHR42971">
    <property type="entry name" value="TRNA (CYTIDINE(34)-2'-O)-METHYLTRANSFERASE"/>
    <property type="match status" value="1"/>
</dbReference>
<dbReference type="EMBL" id="SJST01000002">
    <property type="protein sequence ID" value="TCD15341.1"/>
    <property type="molecule type" value="Genomic_DNA"/>
</dbReference>
<evidence type="ECO:0000256" key="4">
    <source>
        <dbReference type="ARBA" id="ARBA00022691"/>
    </source>
</evidence>
<dbReference type="InterPro" id="IPR016914">
    <property type="entry name" value="TrmL"/>
</dbReference>
<comment type="caution">
    <text evidence="6">Lacks conserved residue(s) required for the propagation of feature annotation.</text>
</comment>
<keyword evidence="3 6" id="KW-0808">Transferase</keyword>
<dbReference type="Gene3D" id="3.40.1280.10">
    <property type="match status" value="1"/>
</dbReference>
<dbReference type="InterPro" id="IPR029028">
    <property type="entry name" value="Alpha/beta_knot_MTases"/>
</dbReference>
<keyword evidence="10" id="KW-1185">Reference proteome</keyword>
<comment type="similarity">
    <text evidence="6">Belongs to the class IV-like SAM-binding methyltransferase superfamily. RNA methyltransferase TrmH family. TrmL subfamily.</text>
</comment>
<gene>
    <name evidence="6" type="primary">trmL</name>
    <name evidence="9" type="ORF">E0D97_07355</name>
</gene>
<dbReference type="Proteomes" id="UP000291301">
    <property type="component" value="Unassembled WGS sequence"/>
</dbReference>
<evidence type="ECO:0000313" key="10">
    <source>
        <dbReference type="Proteomes" id="UP000291301"/>
    </source>
</evidence>
<organism evidence="9 10">
    <name type="scientific">Oricola cellulosilytica</name>
    <dbReference type="NCBI Taxonomy" id="1429082"/>
    <lineage>
        <taxon>Bacteria</taxon>
        <taxon>Pseudomonadati</taxon>
        <taxon>Pseudomonadota</taxon>
        <taxon>Alphaproteobacteria</taxon>
        <taxon>Hyphomicrobiales</taxon>
        <taxon>Ahrensiaceae</taxon>
        <taxon>Oricola</taxon>
    </lineage>
</organism>
<dbReference type="GO" id="GO:0141098">
    <property type="term" value="F:tRNA (cytidine(34)-2'-O)-methyltransferase activity"/>
    <property type="evidence" value="ECO:0007669"/>
    <property type="project" value="RHEA"/>
</dbReference>
<keyword evidence="2 6" id="KW-0489">Methyltransferase</keyword>
<dbReference type="PANTHER" id="PTHR42971:SF1">
    <property type="entry name" value="TRNA (CYTIDINE(34)-2'-O)-METHYLTRANSFERASE"/>
    <property type="match status" value="1"/>
</dbReference>
<evidence type="ECO:0000256" key="1">
    <source>
        <dbReference type="ARBA" id="ARBA00022490"/>
    </source>
</evidence>
<dbReference type="InterPro" id="IPR029026">
    <property type="entry name" value="tRNA_m1G_MTases_N"/>
</dbReference>
<dbReference type="GO" id="GO:0003723">
    <property type="term" value="F:RNA binding"/>
    <property type="evidence" value="ECO:0007669"/>
    <property type="project" value="InterPro"/>
</dbReference>